<sequence>MAALKYYVGTTNWKLAGRRLEYGIEIGEWRVVPEKAGACVEEVAWLNRSSKPRPKPEPGPEPGPLGPNDGLGPGGTRGRRAREGTVCGGCVGGAVGNIEGLKAMVNKPAVLLPLIIVVVLSLPLLEPRAYY</sequence>
<dbReference type="EMBL" id="KL142372">
    <property type="protein sequence ID" value="KDR80290.1"/>
    <property type="molecule type" value="Genomic_DNA"/>
</dbReference>
<feature type="transmembrane region" description="Helical" evidence="2">
    <location>
        <begin position="109"/>
        <end position="125"/>
    </location>
</feature>
<name>A0A067TAN9_GALM3</name>
<evidence type="ECO:0000313" key="4">
    <source>
        <dbReference type="Proteomes" id="UP000027222"/>
    </source>
</evidence>
<gene>
    <name evidence="3" type="ORF">GALMADRAFT_277498</name>
</gene>
<proteinExistence type="predicted"/>
<organism evidence="3 4">
    <name type="scientific">Galerina marginata (strain CBS 339.88)</name>
    <dbReference type="NCBI Taxonomy" id="685588"/>
    <lineage>
        <taxon>Eukaryota</taxon>
        <taxon>Fungi</taxon>
        <taxon>Dikarya</taxon>
        <taxon>Basidiomycota</taxon>
        <taxon>Agaricomycotina</taxon>
        <taxon>Agaricomycetes</taxon>
        <taxon>Agaricomycetidae</taxon>
        <taxon>Agaricales</taxon>
        <taxon>Agaricineae</taxon>
        <taxon>Strophariaceae</taxon>
        <taxon>Galerina</taxon>
    </lineage>
</organism>
<keyword evidence="2" id="KW-1133">Transmembrane helix</keyword>
<dbReference type="AlphaFoldDB" id="A0A067TAN9"/>
<evidence type="ECO:0000256" key="1">
    <source>
        <dbReference type="SAM" id="MobiDB-lite"/>
    </source>
</evidence>
<accession>A0A067TAN9</accession>
<reference evidence="4" key="1">
    <citation type="journal article" date="2014" name="Proc. Natl. Acad. Sci. U.S.A.">
        <title>Extensive sampling of basidiomycete genomes demonstrates inadequacy of the white-rot/brown-rot paradigm for wood decay fungi.</title>
        <authorList>
            <person name="Riley R."/>
            <person name="Salamov A.A."/>
            <person name="Brown D.W."/>
            <person name="Nagy L.G."/>
            <person name="Floudas D."/>
            <person name="Held B.W."/>
            <person name="Levasseur A."/>
            <person name="Lombard V."/>
            <person name="Morin E."/>
            <person name="Otillar R."/>
            <person name="Lindquist E.A."/>
            <person name="Sun H."/>
            <person name="LaButti K.M."/>
            <person name="Schmutz J."/>
            <person name="Jabbour D."/>
            <person name="Luo H."/>
            <person name="Baker S.E."/>
            <person name="Pisabarro A.G."/>
            <person name="Walton J.D."/>
            <person name="Blanchette R.A."/>
            <person name="Henrissat B."/>
            <person name="Martin F."/>
            <person name="Cullen D."/>
            <person name="Hibbett D.S."/>
            <person name="Grigoriev I.V."/>
        </authorList>
    </citation>
    <scope>NUCLEOTIDE SEQUENCE [LARGE SCALE GENOMIC DNA]</scope>
    <source>
        <strain evidence="4">CBS 339.88</strain>
    </source>
</reference>
<dbReference type="HOGENOM" id="CLU_1927775_0_0_1"/>
<keyword evidence="2" id="KW-0812">Transmembrane</keyword>
<evidence type="ECO:0000256" key="2">
    <source>
        <dbReference type="SAM" id="Phobius"/>
    </source>
</evidence>
<dbReference type="Proteomes" id="UP000027222">
    <property type="component" value="Unassembled WGS sequence"/>
</dbReference>
<protein>
    <submittedName>
        <fullName evidence="3">Uncharacterized protein</fullName>
    </submittedName>
</protein>
<keyword evidence="4" id="KW-1185">Reference proteome</keyword>
<feature type="region of interest" description="Disordered" evidence="1">
    <location>
        <begin position="49"/>
        <end position="82"/>
    </location>
</feature>
<keyword evidence="2" id="KW-0472">Membrane</keyword>
<evidence type="ECO:0000313" key="3">
    <source>
        <dbReference type="EMBL" id="KDR80290.1"/>
    </source>
</evidence>